<organism evidence="1 2">
    <name type="scientific">Mannheimia pernigra</name>
    <dbReference type="NCBI Taxonomy" id="111844"/>
    <lineage>
        <taxon>Bacteria</taxon>
        <taxon>Pseudomonadati</taxon>
        <taxon>Pseudomonadota</taxon>
        <taxon>Gammaproteobacteria</taxon>
        <taxon>Pasteurellales</taxon>
        <taxon>Pasteurellaceae</taxon>
        <taxon>Mannheimia</taxon>
    </lineage>
</organism>
<dbReference type="EMBL" id="CP055306">
    <property type="protein sequence ID" value="QLB39955.1"/>
    <property type="molecule type" value="Genomic_DNA"/>
</dbReference>
<proteinExistence type="predicted"/>
<sequence length="62" mass="6870">MEVNQIPVGTIKTFGHYGIPYQVGEPIQVLADGDILVNITLIQTGKQEKYKLSKLLEDPDAE</sequence>
<protein>
    <submittedName>
        <fullName evidence="1">DUF5397 family protein</fullName>
    </submittedName>
</protein>
<keyword evidence="2" id="KW-1185">Reference proteome</keyword>
<dbReference type="Pfam" id="PF17375">
    <property type="entry name" value="DUF5397"/>
    <property type="match status" value="1"/>
</dbReference>
<evidence type="ECO:0000313" key="2">
    <source>
        <dbReference type="Proteomes" id="UP000509660"/>
    </source>
</evidence>
<name>A0A7D5IDH4_9PAST</name>
<dbReference type="AlphaFoldDB" id="A0A7D5IDH4"/>
<gene>
    <name evidence="1" type="ORF">HV559_03205</name>
</gene>
<dbReference type="Proteomes" id="UP000509660">
    <property type="component" value="Chromosome"/>
</dbReference>
<dbReference type="RefSeq" id="WP_176809537.1">
    <property type="nucleotide sequence ID" value="NZ_CP055306.1"/>
</dbReference>
<dbReference type="InterPro" id="IPR035335">
    <property type="entry name" value="DUF5397"/>
</dbReference>
<accession>A0A7D5IDH4</accession>
<evidence type="ECO:0000313" key="1">
    <source>
        <dbReference type="EMBL" id="QLB39955.1"/>
    </source>
</evidence>
<reference evidence="1 2" key="1">
    <citation type="submission" date="2020-06" db="EMBL/GenBank/DDBJ databases">
        <title>Mannheimia pernigra sp. nov. isolated from bovine respiratory tract.</title>
        <authorList>
            <person name="Kuhnert P."/>
            <person name="Akarsu-Egger H."/>
        </authorList>
    </citation>
    <scope>NUCLEOTIDE SEQUENCE [LARGE SCALE GENOMIC DNA]</scope>
    <source>
        <strain evidence="1 2">BNO311</strain>
    </source>
</reference>